<protein>
    <submittedName>
        <fullName evidence="8">Nuclear localization-associated protein</fullName>
    </submittedName>
</protein>
<name>A0ABR1G070_AURAN</name>
<evidence type="ECO:0000256" key="6">
    <source>
        <dbReference type="SAM" id="MobiDB-lite"/>
    </source>
</evidence>
<keyword evidence="5" id="KW-0479">Metal-binding</keyword>
<evidence type="ECO:0000313" key="8">
    <source>
        <dbReference type="EMBL" id="KAK7241780.1"/>
    </source>
</evidence>
<dbReference type="Gene3D" id="3.30.1330.30">
    <property type="match status" value="1"/>
</dbReference>
<dbReference type="InterPro" id="IPR029064">
    <property type="entry name" value="Ribosomal_eL30-like_sf"/>
</dbReference>
<comment type="caution">
    <text evidence="8">The sequence shown here is derived from an EMBL/GenBank/DDBJ whole genome shotgun (WGS) entry which is preliminary data.</text>
</comment>
<feature type="domain" description="eRF1/Pelota-like N-terminal" evidence="7">
    <location>
        <begin position="1"/>
        <end position="132"/>
    </location>
</feature>
<dbReference type="InterPro" id="IPR004405">
    <property type="entry name" value="TF_pelota"/>
</dbReference>
<dbReference type="InterPro" id="IPR058547">
    <property type="entry name" value="Pelota_N"/>
</dbReference>
<dbReference type="Proteomes" id="UP001363151">
    <property type="component" value="Unassembled WGS sequence"/>
</dbReference>
<feature type="region of interest" description="Disordered" evidence="6">
    <location>
        <begin position="401"/>
        <end position="469"/>
    </location>
</feature>
<dbReference type="PANTHER" id="PTHR10853">
    <property type="entry name" value="PELOTA"/>
    <property type="match status" value="1"/>
</dbReference>
<evidence type="ECO:0000256" key="3">
    <source>
        <dbReference type="ARBA" id="ARBA00009504"/>
    </source>
</evidence>
<keyword evidence="9" id="KW-1185">Reference proteome</keyword>
<dbReference type="SUPFAM" id="SSF159065">
    <property type="entry name" value="Dom34/Pelota N-terminal domain-like"/>
    <property type="match status" value="1"/>
</dbReference>
<organism evidence="8 9">
    <name type="scientific">Aureococcus anophagefferens</name>
    <name type="common">Harmful bloom alga</name>
    <dbReference type="NCBI Taxonomy" id="44056"/>
    <lineage>
        <taxon>Eukaryota</taxon>
        <taxon>Sar</taxon>
        <taxon>Stramenopiles</taxon>
        <taxon>Ochrophyta</taxon>
        <taxon>Pelagophyceae</taxon>
        <taxon>Pelagomonadales</taxon>
        <taxon>Pelagomonadaceae</taxon>
        <taxon>Aureococcus</taxon>
    </lineage>
</organism>
<sequence>MKIVHSDDLEAREGGSLTVVMEESDDLWVLYNLVDPDDTVRCGTLRKVNKSDKAGAKAATEKRRVTLSVRAIASEYDGIADVVRVSGVNVAENDYVKMGAHHTLEVGVRTKVTVTKGAWATHQREAVKRAADAAATAELVALLMDADRGEARLYVLTEALVKSAAAVDVAMPKNTKAAYGAKSSDAARLKFRRKCREALAAKVNWDAVKCVAICGNGGKDFLAWLRSDGLGTDLGAAATDAGVPALKKNVAGGAFCVAGPQIKETHKDALRVLLKEPAVKKRVADTSVARFCAALDAFGDAQRRDADRCLFGSVDAATQAAERAALATLLVLDEKLRGAAVDVDARRKHLALVEAAAASGAEVFAFPSRHVAAEGLRDLGGVACVLRYPCPDLQDVVDFLPDAPGPPAAPSEAGTVVAPPPPPAAAHVETKKKAPPKPPAKKKAAPKPKVVHDDDYDDGYDDRYDGYDY</sequence>
<feature type="compositionally biased region" description="Basic residues" evidence="6">
    <location>
        <begin position="433"/>
        <end position="446"/>
    </location>
</feature>
<evidence type="ECO:0000313" key="9">
    <source>
        <dbReference type="Proteomes" id="UP001363151"/>
    </source>
</evidence>
<evidence type="ECO:0000256" key="2">
    <source>
        <dbReference type="ARBA" id="ARBA00004496"/>
    </source>
</evidence>
<proteinExistence type="inferred from homology"/>
<dbReference type="Pfam" id="PF26356">
    <property type="entry name" value="Pelota_N"/>
    <property type="match status" value="1"/>
</dbReference>
<dbReference type="Pfam" id="PF03465">
    <property type="entry name" value="eRF1_3"/>
    <property type="match status" value="1"/>
</dbReference>
<dbReference type="InterPro" id="IPR005142">
    <property type="entry name" value="eRF1_3"/>
</dbReference>
<comment type="subcellular location">
    <subcellularLocation>
        <location evidence="2">Cytoplasm</location>
    </subcellularLocation>
</comment>
<dbReference type="InterPro" id="IPR005140">
    <property type="entry name" value="eRF1_Pelota-like_N"/>
</dbReference>
<dbReference type="EMBL" id="JBBJCI010000152">
    <property type="protein sequence ID" value="KAK7241780.1"/>
    <property type="molecule type" value="Genomic_DNA"/>
</dbReference>
<comment type="similarity">
    <text evidence="3">Belongs to the eukaryotic release factor 1 family. Pelota subfamily.</text>
</comment>
<evidence type="ECO:0000256" key="1">
    <source>
        <dbReference type="ARBA" id="ARBA00001968"/>
    </source>
</evidence>
<dbReference type="SMART" id="SM01194">
    <property type="entry name" value="eRF1_1"/>
    <property type="match status" value="1"/>
</dbReference>
<evidence type="ECO:0000256" key="5">
    <source>
        <dbReference type="ARBA" id="ARBA00022723"/>
    </source>
</evidence>
<keyword evidence="4" id="KW-0963">Cytoplasm</keyword>
<dbReference type="Gene3D" id="2.30.30.870">
    <property type="entry name" value="Pelota, domain A"/>
    <property type="match status" value="1"/>
</dbReference>
<dbReference type="PANTHER" id="PTHR10853:SF0">
    <property type="entry name" value="PROTEIN PELOTA HOMOLOG"/>
    <property type="match status" value="1"/>
</dbReference>
<evidence type="ECO:0000259" key="7">
    <source>
        <dbReference type="SMART" id="SM01194"/>
    </source>
</evidence>
<dbReference type="Gene3D" id="3.30.420.60">
    <property type="entry name" value="eRF1 domain 2"/>
    <property type="match status" value="1"/>
</dbReference>
<dbReference type="InterPro" id="IPR038069">
    <property type="entry name" value="Pelota/DOM34_N"/>
</dbReference>
<comment type="cofactor">
    <cofactor evidence="1">
        <name>a divalent metal cation</name>
        <dbReference type="ChEBI" id="CHEBI:60240"/>
    </cofactor>
</comment>
<accession>A0ABR1G070</accession>
<reference evidence="8 9" key="1">
    <citation type="submission" date="2024-03" db="EMBL/GenBank/DDBJ databases">
        <title>Aureococcus anophagefferens CCMP1851 and Kratosvirus quantuckense: Draft genome of a second virus-susceptible host strain in the model system.</title>
        <authorList>
            <person name="Chase E."/>
            <person name="Truchon A.R."/>
            <person name="Schepens W."/>
            <person name="Wilhelm S.W."/>
        </authorList>
    </citation>
    <scope>NUCLEOTIDE SEQUENCE [LARGE SCALE GENOMIC DNA]</scope>
    <source>
        <strain evidence="8 9">CCMP1851</strain>
    </source>
</reference>
<dbReference type="SUPFAM" id="SSF55315">
    <property type="entry name" value="L30e-like"/>
    <property type="match status" value="1"/>
</dbReference>
<gene>
    <name evidence="8" type="primary">PELO</name>
    <name evidence="8" type="ORF">SO694_00019026</name>
</gene>
<dbReference type="SUPFAM" id="SSF53137">
    <property type="entry name" value="Translational machinery components"/>
    <property type="match status" value="1"/>
</dbReference>
<evidence type="ECO:0000256" key="4">
    <source>
        <dbReference type="ARBA" id="ARBA00022490"/>
    </source>
</evidence>
<dbReference type="InterPro" id="IPR042226">
    <property type="entry name" value="eFR1_2_sf"/>
</dbReference>